<evidence type="ECO:0000313" key="2">
    <source>
        <dbReference type="EMBL" id="RXN93221.1"/>
    </source>
</evidence>
<organism evidence="2 3">
    <name type="scientific">Achromobacter aloeverae</name>
    <dbReference type="NCBI Taxonomy" id="1750518"/>
    <lineage>
        <taxon>Bacteria</taxon>
        <taxon>Pseudomonadati</taxon>
        <taxon>Pseudomonadota</taxon>
        <taxon>Betaproteobacteria</taxon>
        <taxon>Burkholderiales</taxon>
        <taxon>Alcaligenaceae</taxon>
        <taxon>Achromobacter</taxon>
    </lineage>
</organism>
<accession>A0A4Q1HR97</accession>
<keyword evidence="1" id="KW-0812">Transmembrane</keyword>
<feature type="transmembrane region" description="Helical" evidence="1">
    <location>
        <begin position="21"/>
        <end position="39"/>
    </location>
</feature>
<evidence type="ECO:0000313" key="3">
    <source>
        <dbReference type="Proteomes" id="UP000290849"/>
    </source>
</evidence>
<dbReference type="Pfam" id="PF04964">
    <property type="entry name" value="Flp_Fap"/>
    <property type="match status" value="1"/>
</dbReference>
<keyword evidence="1" id="KW-0472">Membrane</keyword>
<evidence type="ECO:0000256" key="1">
    <source>
        <dbReference type="SAM" id="Phobius"/>
    </source>
</evidence>
<keyword evidence="3" id="KW-1185">Reference proteome</keyword>
<dbReference type="OrthoDB" id="5325135at2"/>
<dbReference type="AlphaFoldDB" id="A0A4Q1HR97"/>
<name>A0A4Q1HR97_9BURK</name>
<protein>
    <submittedName>
        <fullName evidence="2">Flp family type IVb pilin</fullName>
    </submittedName>
</protein>
<reference evidence="2 3" key="1">
    <citation type="journal article" date="2017" name="Int. J. Syst. Evol. Microbiol.">
        <title>Achromobacter aloeverae sp. nov., isolated from the root of Aloe vera (L.) Burm.f.</title>
        <authorList>
            <person name="Kuncharoen N."/>
            <person name="Muramatsu Y."/>
            <person name="Shibata C."/>
            <person name="Kamakura Y."/>
            <person name="Nakagawa Y."/>
            <person name="Tanasupawat S."/>
        </authorList>
    </citation>
    <scope>NUCLEOTIDE SEQUENCE [LARGE SCALE GENOMIC DNA]</scope>
    <source>
        <strain evidence="2 3">AVA-1</strain>
    </source>
</reference>
<proteinExistence type="predicted"/>
<keyword evidence="1" id="KW-1133">Transmembrane helix</keyword>
<comment type="caution">
    <text evidence="2">The sequence shown here is derived from an EMBL/GenBank/DDBJ whole genome shotgun (WGS) entry which is preliminary data.</text>
</comment>
<dbReference type="Proteomes" id="UP000290849">
    <property type="component" value="Unassembled WGS sequence"/>
</dbReference>
<dbReference type="RefSeq" id="WP_129149177.1">
    <property type="nucleotide sequence ID" value="NZ_JBHSDO010000006.1"/>
</dbReference>
<gene>
    <name evidence="2" type="ORF">C7R54_05840</name>
</gene>
<dbReference type="InterPro" id="IPR007047">
    <property type="entry name" value="Flp_Fap"/>
</dbReference>
<dbReference type="EMBL" id="PYAL01000001">
    <property type="protein sequence ID" value="RXN93221.1"/>
    <property type="molecule type" value="Genomic_DNA"/>
</dbReference>
<sequence length="71" mass="7382">MQLQQLKHFWRDEEGATAIEYGLIAGLVSVVIIAGLAVLGPNLKDLFTTISDKVSAANTTATAGGTTPPAQ</sequence>